<keyword evidence="3" id="KW-1185">Reference proteome</keyword>
<evidence type="ECO:0000313" key="3">
    <source>
        <dbReference type="Proteomes" id="UP000076079"/>
    </source>
</evidence>
<protein>
    <submittedName>
        <fullName evidence="2">Uncharacterized protein</fullName>
    </submittedName>
</protein>
<dbReference type="KEGG" id="abac:LuPra_02933"/>
<dbReference type="EMBL" id="CP015136">
    <property type="protein sequence ID" value="AMY09709.1"/>
    <property type="molecule type" value="Genomic_DNA"/>
</dbReference>
<evidence type="ECO:0000256" key="1">
    <source>
        <dbReference type="SAM" id="MobiDB-lite"/>
    </source>
</evidence>
<dbReference type="STRING" id="1855912.LuPra_02933"/>
<feature type="region of interest" description="Disordered" evidence="1">
    <location>
        <begin position="301"/>
        <end position="326"/>
    </location>
</feature>
<name>A0A143PPG9_LUTPR</name>
<dbReference type="Proteomes" id="UP000076079">
    <property type="component" value="Chromosome"/>
</dbReference>
<accession>A0A143PPG9</accession>
<sequence length="326" mass="35693">MSTDDGGLSAAEKYCWRALNSSWFAEEEGRATDFVGARLGRHRHRGATGHALRGIEGVGRDVDRLDRFYRRHVANVMRQPHVDRGRAVDTPHVVVTVGAVDVGRQRAARGIGLRVLEGRRRCAGHQVHEPLVVPVLVEREVDDVGRLEVDRDVRLVGLEQRGFGRHRDRLGHGAHRQLAVDAHDVVLGNGDACVHVFLEALEGGLQGVGARLEVADGVCTRVVGDRRHLEPGALVGHRDGRAWNERTRVVHHSAGNGAVERLRRGRGREQGDHRGQHACQSAGEKGSNRLHSHLRLCGVWGPTTPSPKATFGPPRPKSMHGTSVCP</sequence>
<organism evidence="2 3">
    <name type="scientific">Luteitalea pratensis</name>
    <dbReference type="NCBI Taxonomy" id="1855912"/>
    <lineage>
        <taxon>Bacteria</taxon>
        <taxon>Pseudomonadati</taxon>
        <taxon>Acidobacteriota</taxon>
        <taxon>Vicinamibacteria</taxon>
        <taxon>Vicinamibacterales</taxon>
        <taxon>Vicinamibacteraceae</taxon>
        <taxon>Luteitalea</taxon>
    </lineage>
</organism>
<dbReference type="AlphaFoldDB" id="A0A143PPG9"/>
<evidence type="ECO:0000313" key="2">
    <source>
        <dbReference type="EMBL" id="AMY09709.1"/>
    </source>
</evidence>
<gene>
    <name evidence="2" type="ORF">LuPra_02933</name>
</gene>
<reference evidence="3" key="2">
    <citation type="submission" date="2016-04" db="EMBL/GenBank/DDBJ databases">
        <title>First Complete Genome Sequence of a Subdivision 6 Acidobacterium.</title>
        <authorList>
            <person name="Huang S."/>
            <person name="Vieira S."/>
            <person name="Bunk B."/>
            <person name="Riedel T."/>
            <person name="Sproeer C."/>
            <person name="Overmann J."/>
        </authorList>
    </citation>
    <scope>NUCLEOTIDE SEQUENCE [LARGE SCALE GENOMIC DNA]</scope>
    <source>
        <strain evidence="3">DSM 100886 HEG_-6_39</strain>
    </source>
</reference>
<feature type="region of interest" description="Disordered" evidence="1">
    <location>
        <begin position="266"/>
        <end position="286"/>
    </location>
</feature>
<reference evidence="2 3" key="1">
    <citation type="journal article" date="2016" name="Genome Announc.">
        <title>First Complete Genome Sequence of a Subdivision 6 Acidobacterium Strain.</title>
        <authorList>
            <person name="Huang S."/>
            <person name="Vieira S."/>
            <person name="Bunk B."/>
            <person name="Riedel T."/>
            <person name="Sproer C."/>
            <person name="Overmann J."/>
        </authorList>
    </citation>
    <scope>NUCLEOTIDE SEQUENCE [LARGE SCALE GENOMIC DNA]</scope>
    <source>
        <strain evidence="3">DSM 100886 HEG_-6_39</strain>
    </source>
</reference>
<proteinExistence type="predicted"/>